<comment type="caution">
    <text evidence="2">The sequence shown here is derived from an EMBL/GenBank/DDBJ whole genome shotgun (WGS) entry which is preliminary data.</text>
</comment>
<dbReference type="Gene3D" id="1.10.443.10">
    <property type="entry name" value="Intergrase catalytic core"/>
    <property type="match status" value="1"/>
</dbReference>
<dbReference type="InterPro" id="IPR013762">
    <property type="entry name" value="Integrase-like_cat_sf"/>
</dbReference>
<gene>
    <name evidence="2" type="ORF">JJ685_16630</name>
</gene>
<protein>
    <submittedName>
        <fullName evidence="2">Uncharacterized protein</fullName>
    </submittedName>
</protein>
<proteinExistence type="predicted"/>
<dbReference type="GO" id="GO:0003677">
    <property type="term" value="F:DNA binding"/>
    <property type="evidence" value="ECO:0007669"/>
    <property type="project" value="InterPro"/>
</dbReference>
<dbReference type="GO" id="GO:0015074">
    <property type="term" value="P:DNA integration"/>
    <property type="evidence" value="ECO:0007669"/>
    <property type="project" value="InterPro"/>
</dbReference>
<evidence type="ECO:0000313" key="2">
    <source>
        <dbReference type="EMBL" id="MBL0392764.1"/>
    </source>
</evidence>
<organism evidence="2 3">
    <name type="scientific">Ramlibacter monticola</name>
    <dbReference type="NCBI Taxonomy" id="1926872"/>
    <lineage>
        <taxon>Bacteria</taxon>
        <taxon>Pseudomonadati</taxon>
        <taxon>Pseudomonadota</taxon>
        <taxon>Betaproteobacteria</taxon>
        <taxon>Burkholderiales</taxon>
        <taxon>Comamonadaceae</taxon>
        <taxon>Ramlibacter</taxon>
    </lineage>
</organism>
<sequence>MTKQQTSKPAALAELHSTYADLESRGVDTLTSNKKSTGQIANFRTALRAWRSVLSRESSMPLGKDFGEMFDSLFQRFQDVQSENVAARTLKDRVEQILWWRSVAIGMANDDTLPESFSGALHLAYQRSGLTRAALCRASGICMGTLKRWFAGDGLPEHDSLHAVRALEKVLDVRPDTLICRIPARRLRGSERREDAKRPTTTFGERMRRNREGLAKFALEPTERLFAQWQQLIAIKVDFSRDDATPRNTWRLKPASRVSIDIDRSAVFDGQVCPSAALHFQLVRCFLGYLATPRKYGGQELPAAGLDTLAWLVRDDLIKRYVKWIQNRSDGILHSGVLTALNNLRSHLRPKTGAVWLMTDLAQTLPAEGRPEAACDYDSATAWQARCEAAYRVLLDHQKKLQEQSKGEKSRNPKETMGSLIRQESPMLELVRIISAIENQPPPAHHKRSYAAWLRDLLLLKMLQRHPLRGHHFAIMTFRGSAANLRRAGSGWELDFPLSDFKNEKSSSAMPYTVTLHPTLNVWVNRYLNEARPLLKHSSASHRVFLPSVSRRKSLPVEVPEEAWGFTSAGIYHCIKTRTAPYTESGIGLSTHSFRHIAATDHLKRNPREYALVALILNDSLPTVLKEYDYMEAQDGVRALENNIEDAEEQYRSMSSRPNGIAASADNAG</sequence>
<dbReference type="GO" id="GO:0006310">
    <property type="term" value="P:DNA recombination"/>
    <property type="evidence" value="ECO:0007669"/>
    <property type="project" value="InterPro"/>
</dbReference>
<evidence type="ECO:0000313" key="3">
    <source>
        <dbReference type="Proteomes" id="UP000599109"/>
    </source>
</evidence>
<reference evidence="2 3" key="1">
    <citation type="journal article" date="2017" name="Int. J. Syst. Evol. Microbiol.">
        <title>Ramlibacter monticola sp. nov., isolated from forest soil.</title>
        <authorList>
            <person name="Chaudhary D.K."/>
            <person name="Kim J."/>
        </authorList>
    </citation>
    <scope>NUCLEOTIDE SEQUENCE [LARGE SCALE GENOMIC DNA]</scope>
    <source>
        <strain evidence="2 3">KACC 19175</strain>
    </source>
</reference>
<name>A0A937CUL0_9BURK</name>
<dbReference type="EMBL" id="JAEQNE010000003">
    <property type="protein sequence ID" value="MBL0392764.1"/>
    <property type="molecule type" value="Genomic_DNA"/>
</dbReference>
<dbReference type="AlphaFoldDB" id="A0A937CUL0"/>
<evidence type="ECO:0000256" key="1">
    <source>
        <dbReference type="SAM" id="MobiDB-lite"/>
    </source>
</evidence>
<dbReference type="RefSeq" id="WP_201675369.1">
    <property type="nucleotide sequence ID" value="NZ_JAEQNE010000003.1"/>
</dbReference>
<keyword evidence="3" id="KW-1185">Reference proteome</keyword>
<accession>A0A937CUL0</accession>
<dbReference type="Proteomes" id="UP000599109">
    <property type="component" value="Unassembled WGS sequence"/>
</dbReference>
<feature type="region of interest" description="Disordered" evidence="1">
    <location>
        <begin position="650"/>
        <end position="669"/>
    </location>
</feature>